<keyword evidence="1" id="KW-1030">Host cell inner membrane</keyword>
<evidence type="ECO:0000256" key="6">
    <source>
        <dbReference type="ARBA" id="ARBA00022968"/>
    </source>
</evidence>
<keyword evidence="7" id="KW-1133">Transmembrane helix</keyword>
<proteinExistence type="predicted"/>
<sequence length="148" mass="16471">MQYKWLIVIAVAFSLAFGGWTLGSKNKDAEWRETVNQQYITKVKAKEEKQNELNSISKKHQDDMAAIQGSTDRVISDLRIANKRLQVRVKSTTGTLGPDGRCIVDGPVELHESTARSLIQITESADRKEQALQATIRALTSTKGVTIE</sequence>
<evidence type="ECO:0000256" key="1">
    <source>
        <dbReference type="ARBA" id="ARBA00022445"/>
    </source>
</evidence>
<evidence type="ECO:0000313" key="10">
    <source>
        <dbReference type="EMBL" id="AZV02380.1"/>
    </source>
</evidence>
<keyword evidence="9" id="KW-0578">Host cell lysis by virus</keyword>
<evidence type="ECO:0000256" key="9">
    <source>
        <dbReference type="ARBA" id="ARBA00023142"/>
    </source>
</evidence>
<dbReference type="GO" id="GO:0044659">
    <property type="term" value="P:viral release from host cell by cytolysis"/>
    <property type="evidence" value="ECO:0007669"/>
    <property type="project" value="InterPro"/>
</dbReference>
<keyword evidence="5" id="KW-1043">Host membrane</keyword>
<dbReference type="Proteomes" id="UP000434467">
    <property type="component" value="Segment"/>
</dbReference>
<dbReference type="Pfam" id="PF03245">
    <property type="entry name" value="Phage_lysis"/>
    <property type="match status" value="1"/>
</dbReference>
<protein>
    <submittedName>
        <fullName evidence="10">Rz lysis protein</fullName>
    </submittedName>
</protein>
<gene>
    <name evidence="10" type="ORF">Q19_47</name>
</gene>
<evidence type="ECO:0000256" key="5">
    <source>
        <dbReference type="ARBA" id="ARBA00022870"/>
    </source>
</evidence>
<accession>A0A678ZKD0</accession>
<keyword evidence="8" id="KW-0472">Membrane</keyword>
<reference evidence="10" key="1">
    <citation type="submission" date="2018-12" db="EMBL/GenBank/DDBJ databases">
        <authorList>
            <person name="Shneider M.M."/>
            <person name="Kabanova A.P."/>
            <person name="Korzhenkov A.A."/>
            <person name="Toschakov S.V."/>
            <person name="Miroshnikov K.A."/>
        </authorList>
    </citation>
    <scope>NUCLEOTIDE SEQUENCE [LARGE SCALE GENOMIC DNA]</scope>
</reference>
<dbReference type="InterPro" id="IPR016417">
    <property type="entry name" value="I-spanin_T7likevirus"/>
</dbReference>
<organism evidence="10 11">
    <name type="scientific">Pectobacterium phage Q19</name>
    <dbReference type="NCBI Taxonomy" id="2500576"/>
    <lineage>
        <taxon>Viruses</taxon>
        <taxon>Duplodnaviria</taxon>
        <taxon>Heunggongvirae</taxon>
        <taxon>Uroviricota</taxon>
        <taxon>Caudoviricetes</taxon>
        <taxon>Autographivirales</taxon>
        <taxon>Autotranscriptaviridae</taxon>
        <taxon>Studiervirinae</taxon>
        <taxon>Maklayavirus</taxon>
        <taxon>Maklayavirus Q19</taxon>
    </lineage>
</organism>
<evidence type="ECO:0000256" key="4">
    <source>
        <dbReference type="ARBA" id="ARBA00022852"/>
    </source>
</evidence>
<evidence type="ECO:0000256" key="2">
    <source>
        <dbReference type="ARBA" id="ARBA00022511"/>
    </source>
</evidence>
<evidence type="ECO:0000256" key="3">
    <source>
        <dbReference type="ARBA" id="ARBA00022692"/>
    </source>
</evidence>
<dbReference type="EMBL" id="MK290739">
    <property type="protein sequence ID" value="AZV02380.1"/>
    <property type="molecule type" value="Genomic_DNA"/>
</dbReference>
<keyword evidence="11" id="KW-1185">Reference proteome</keyword>
<keyword evidence="2" id="KW-1032">Host cell membrane</keyword>
<dbReference type="InterPro" id="IPR004929">
    <property type="entry name" value="I-spanin"/>
</dbReference>
<evidence type="ECO:0000256" key="7">
    <source>
        <dbReference type="ARBA" id="ARBA00022989"/>
    </source>
</evidence>
<evidence type="ECO:0000313" key="11">
    <source>
        <dbReference type="Proteomes" id="UP000434467"/>
    </source>
</evidence>
<dbReference type="PIRSF" id="PIRSF004485">
    <property type="entry name" value="T7_18-5_prd"/>
    <property type="match status" value="1"/>
</dbReference>
<keyword evidence="3" id="KW-0812">Transmembrane</keyword>
<keyword evidence="9" id="KW-1188">Viral release from host cell</keyword>
<keyword evidence="6" id="KW-0735">Signal-anchor</keyword>
<evidence type="ECO:0000256" key="8">
    <source>
        <dbReference type="ARBA" id="ARBA00023136"/>
    </source>
</evidence>
<keyword evidence="4" id="KW-0204">Cytolysis</keyword>
<name>A0A678ZKD0_9CAUD</name>